<keyword evidence="3" id="KW-0547">Nucleotide-binding</keyword>
<dbReference type="RefSeq" id="WP_353423349.1">
    <property type="nucleotide sequence ID" value="NZ_CP117826.1"/>
</dbReference>
<dbReference type="GO" id="GO:0019301">
    <property type="term" value="P:rhamnose catabolic process"/>
    <property type="evidence" value="ECO:0007669"/>
    <property type="project" value="InterPro"/>
</dbReference>
<dbReference type="CDD" id="cd07771">
    <property type="entry name" value="ASKHA_NBD_FGGY_RhaB-like"/>
    <property type="match status" value="1"/>
</dbReference>
<dbReference type="Pfam" id="PF02782">
    <property type="entry name" value="FGGY_C"/>
    <property type="match status" value="1"/>
</dbReference>
<evidence type="ECO:0000256" key="2">
    <source>
        <dbReference type="ARBA" id="ARBA00022679"/>
    </source>
</evidence>
<dbReference type="InterPro" id="IPR018484">
    <property type="entry name" value="FGGY_N"/>
</dbReference>
<keyword evidence="2" id="KW-0808">Transferase</keyword>
<organism evidence="10">
    <name type="scientific">Christensenella massiliensis</name>
    <dbReference type="NCBI Taxonomy" id="1805714"/>
    <lineage>
        <taxon>Bacteria</taxon>
        <taxon>Bacillati</taxon>
        <taxon>Bacillota</taxon>
        <taxon>Clostridia</taxon>
        <taxon>Christensenellales</taxon>
        <taxon>Christensenellaceae</taxon>
        <taxon>Christensenella</taxon>
    </lineage>
</organism>
<evidence type="ECO:0000256" key="7">
    <source>
        <dbReference type="ARBA" id="ARBA00023308"/>
    </source>
</evidence>
<evidence type="ECO:0000259" key="8">
    <source>
        <dbReference type="Pfam" id="PF00370"/>
    </source>
</evidence>
<dbReference type="GO" id="GO:0008993">
    <property type="term" value="F:rhamnulokinase activity"/>
    <property type="evidence" value="ECO:0007669"/>
    <property type="project" value="InterPro"/>
</dbReference>
<name>A0AAU8A7C7_9FIRM</name>
<dbReference type="InterPro" id="IPR043129">
    <property type="entry name" value="ATPase_NBD"/>
</dbReference>
<evidence type="ECO:0000256" key="6">
    <source>
        <dbReference type="ARBA" id="ARBA00023157"/>
    </source>
</evidence>
<dbReference type="PANTHER" id="PTHR10196">
    <property type="entry name" value="SUGAR KINASE"/>
    <property type="match status" value="1"/>
</dbReference>
<keyword evidence="6" id="KW-1015">Disulfide bond</keyword>
<keyword evidence="7" id="KW-0684">Rhamnose metabolism</keyword>
<dbReference type="PANTHER" id="PTHR10196:SF93">
    <property type="entry name" value="L-RHAMNULOKINASE"/>
    <property type="match status" value="1"/>
</dbReference>
<dbReference type="GO" id="GO:0005829">
    <property type="term" value="C:cytosol"/>
    <property type="evidence" value="ECO:0007669"/>
    <property type="project" value="TreeGrafter"/>
</dbReference>
<accession>A0AAU8A7C7</accession>
<dbReference type="SUPFAM" id="SSF53067">
    <property type="entry name" value="Actin-like ATPase domain"/>
    <property type="match status" value="2"/>
</dbReference>
<gene>
    <name evidence="10" type="ORF">PUP29_11110</name>
</gene>
<reference evidence="10" key="1">
    <citation type="submission" date="2023-02" db="EMBL/GenBank/DDBJ databases">
        <title>Gut commensal Christensenella minuta modulates host metabolism via a new class of secondary bile acids.</title>
        <authorList>
            <person name="Liu C."/>
        </authorList>
    </citation>
    <scope>NUCLEOTIDE SEQUENCE</scope>
    <source>
        <strain evidence="10">CA70</strain>
    </source>
</reference>
<protein>
    <submittedName>
        <fullName evidence="10">Rhamnulokinase</fullName>
    </submittedName>
</protein>
<evidence type="ECO:0000256" key="1">
    <source>
        <dbReference type="ARBA" id="ARBA00009156"/>
    </source>
</evidence>
<feature type="domain" description="Carbohydrate kinase FGGY N-terminal" evidence="8">
    <location>
        <begin position="7"/>
        <end position="247"/>
    </location>
</feature>
<dbReference type="AlphaFoldDB" id="A0AAU8A7C7"/>
<dbReference type="Gene3D" id="3.30.420.40">
    <property type="match status" value="2"/>
</dbReference>
<keyword evidence="4" id="KW-0418">Kinase</keyword>
<dbReference type="InterPro" id="IPR018485">
    <property type="entry name" value="FGGY_C"/>
</dbReference>
<dbReference type="GO" id="GO:0006071">
    <property type="term" value="P:glycerol metabolic process"/>
    <property type="evidence" value="ECO:0007669"/>
    <property type="project" value="TreeGrafter"/>
</dbReference>
<dbReference type="Pfam" id="PF00370">
    <property type="entry name" value="FGGY_N"/>
    <property type="match status" value="1"/>
</dbReference>
<dbReference type="EMBL" id="CP117826">
    <property type="protein sequence ID" value="XCC62065.1"/>
    <property type="molecule type" value="Genomic_DNA"/>
</dbReference>
<evidence type="ECO:0000256" key="5">
    <source>
        <dbReference type="ARBA" id="ARBA00022840"/>
    </source>
</evidence>
<evidence type="ECO:0000256" key="4">
    <source>
        <dbReference type="ARBA" id="ARBA00022777"/>
    </source>
</evidence>
<dbReference type="InterPro" id="IPR013449">
    <property type="entry name" value="Rhamnulokinase"/>
</dbReference>
<proteinExistence type="inferred from homology"/>
<feature type="domain" description="Carbohydrate kinase FGGY C-terminal" evidence="9">
    <location>
        <begin position="258"/>
        <end position="451"/>
    </location>
</feature>
<keyword evidence="5" id="KW-0067">ATP-binding</keyword>
<evidence type="ECO:0000256" key="3">
    <source>
        <dbReference type="ARBA" id="ARBA00022741"/>
    </source>
</evidence>
<sequence length="501" mass="55508">MAVKRHLAFDFGAESGRAIVGSIEDGRLTMEEIHRFPTQSMFVHHSLRWNVYRFYEEIIRGMRSYVAKYGSELESIGVDTWGVDYGFLAEDGTLLEMPYQYRDSRTNGTAEFIEKKLGKKKVYDITGIQFMNINTLNQMISVVRDTPDRFDGAVDMLFIGDILHYLLSGKKAAEFTVASTSQMLDAYKKDWSEEIFQSFGFPDKLKTKMIFAGDVLGTIDPAVAEEVGLAPDVKIVVPAVHDTASAAASIPAEGDDWAYISSGTWCMVGVETDAPVINDMSFALNISNSGGSLGKNLFLKNVMGLWIIQQCKKAWNRTMPDLDYPEIVERAVKAKPFAAFIEPDDDLFFAPHDNIAAIGEYLERTGQTGVDLSDIGTVARIVYESLALKYRYVVDLLKKATGKNVGVLHIIGGGTKNALLNQFSANALGFRVITGPAEATGTGNLLLQAYGCGEIGSLQELRDIVRNSNDFDVFDAEEESRREWAQAYEDFKRVCGLAPIE</sequence>
<evidence type="ECO:0000259" key="9">
    <source>
        <dbReference type="Pfam" id="PF02782"/>
    </source>
</evidence>
<dbReference type="GO" id="GO:0004370">
    <property type="term" value="F:glycerol kinase activity"/>
    <property type="evidence" value="ECO:0007669"/>
    <property type="project" value="TreeGrafter"/>
</dbReference>
<dbReference type="GO" id="GO:0005524">
    <property type="term" value="F:ATP binding"/>
    <property type="evidence" value="ECO:0007669"/>
    <property type="project" value="UniProtKB-KW"/>
</dbReference>
<evidence type="ECO:0000313" key="10">
    <source>
        <dbReference type="EMBL" id="XCC62065.1"/>
    </source>
</evidence>
<comment type="similarity">
    <text evidence="1">Belongs to the FGGY kinase family.</text>
</comment>